<dbReference type="InterPro" id="IPR000160">
    <property type="entry name" value="GGDEF_dom"/>
</dbReference>
<dbReference type="PROSITE" id="PS50112">
    <property type="entry name" value="PAS"/>
    <property type="match status" value="1"/>
</dbReference>
<proteinExistence type="predicted"/>
<gene>
    <name evidence="3" type="ORF">CLV37_11049</name>
</gene>
<comment type="caution">
    <text evidence="3">The sequence shown here is derived from an EMBL/GenBank/DDBJ whole genome shotgun (WGS) entry which is preliminary data.</text>
</comment>
<dbReference type="EMBL" id="PVZF01000010">
    <property type="protein sequence ID" value="PRY12489.1"/>
    <property type="molecule type" value="Genomic_DNA"/>
</dbReference>
<feature type="domain" description="GGDEF" evidence="2">
    <location>
        <begin position="181"/>
        <end position="307"/>
    </location>
</feature>
<dbReference type="SUPFAM" id="SSF55785">
    <property type="entry name" value="PYP-like sensor domain (PAS domain)"/>
    <property type="match status" value="1"/>
</dbReference>
<dbReference type="AlphaFoldDB" id="A0A2T0R035"/>
<dbReference type="OrthoDB" id="23692at2"/>
<dbReference type="Proteomes" id="UP000238083">
    <property type="component" value="Unassembled WGS sequence"/>
</dbReference>
<dbReference type="InterPro" id="IPR052155">
    <property type="entry name" value="Biofilm_reg_signaling"/>
</dbReference>
<dbReference type="InterPro" id="IPR000014">
    <property type="entry name" value="PAS"/>
</dbReference>
<dbReference type="CDD" id="cd00130">
    <property type="entry name" value="PAS"/>
    <property type="match status" value="1"/>
</dbReference>
<dbReference type="PROSITE" id="PS50887">
    <property type="entry name" value="GGDEF"/>
    <property type="match status" value="1"/>
</dbReference>
<dbReference type="SUPFAM" id="SSF55073">
    <property type="entry name" value="Nucleotide cyclase"/>
    <property type="match status" value="1"/>
</dbReference>
<dbReference type="Gene3D" id="3.30.70.270">
    <property type="match status" value="1"/>
</dbReference>
<dbReference type="InterPro" id="IPR029787">
    <property type="entry name" value="Nucleotide_cyclase"/>
</dbReference>
<evidence type="ECO:0000259" key="2">
    <source>
        <dbReference type="PROSITE" id="PS50887"/>
    </source>
</evidence>
<dbReference type="NCBIfam" id="TIGR00254">
    <property type="entry name" value="GGDEF"/>
    <property type="match status" value="1"/>
</dbReference>
<dbReference type="InterPro" id="IPR035965">
    <property type="entry name" value="PAS-like_dom_sf"/>
</dbReference>
<dbReference type="PANTHER" id="PTHR44757">
    <property type="entry name" value="DIGUANYLATE CYCLASE DGCP"/>
    <property type="match status" value="1"/>
</dbReference>
<dbReference type="InterPro" id="IPR013656">
    <property type="entry name" value="PAS_4"/>
</dbReference>
<dbReference type="SMART" id="SM00091">
    <property type="entry name" value="PAS"/>
    <property type="match status" value="1"/>
</dbReference>
<dbReference type="RefSeq" id="WP_106213245.1">
    <property type="nucleotide sequence ID" value="NZ_PVZF01000010.1"/>
</dbReference>
<dbReference type="Gene3D" id="3.30.450.20">
    <property type="entry name" value="PAS domain"/>
    <property type="match status" value="1"/>
</dbReference>
<dbReference type="InterPro" id="IPR043128">
    <property type="entry name" value="Rev_trsase/Diguanyl_cyclase"/>
</dbReference>
<evidence type="ECO:0000313" key="4">
    <source>
        <dbReference type="Proteomes" id="UP000238083"/>
    </source>
</evidence>
<sequence length="307" mass="32013">MDSAVSGDHRAPDGAETVAAALTGPAAVPFEQLVHEVPMGVWVHVDGRVVYANRCAEEMLGAAPGGAAGLVVQDLVHPASAELVAHRTGRLLSGQALAGSAEYTVVALDGRHVRVESVETTLELPQGTAVVVTACDVTERARREAHLAHLATHDGLTGLPNRLLLTDRLAQALTGAARRGGCVLVTFVDLDRFKAVNDRLGHATGDALLQHVARCLLETAREGDTVARLAGDEFVICADLDGDVAGTVADAEVLLARYRQALRRPFAPAGAVPWGASTGAVVCDGSWTAEHALAEADRRMYAGKHGG</sequence>
<accession>A0A2T0R035</accession>
<dbReference type="Pfam" id="PF08448">
    <property type="entry name" value="PAS_4"/>
    <property type="match status" value="1"/>
</dbReference>
<reference evidence="3 4" key="1">
    <citation type="submission" date="2018-03" db="EMBL/GenBank/DDBJ databases">
        <title>Genomic Encyclopedia of Archaeal and Bacterial Type Strains, Phase II (KMG-II): from individual species to whole genera.</title>
        <authorList>
            <person name="Goeker M."/>
        </authorList>
    </citation>
    <scope>NUCLEOTIDE SEQUENCE [LARGE SCALE GENOMIC DNA]</scope>
    <source>
        <strain evidence="3 4">DSM 19711</strain>
    </source>
</reference>
<feature type="domain" description="PAS" evidence="1">
    <location>
        <begin position="43"/>
        <end position="95"/>
    </location>
</feature>
<dbReference type="CDD" id="cd01949">
    <property type="entry name" value="GGDEF"/>
    <property type="match status" value="1"/>
</dbReference>
<evidence type="ECO:0000313" key="3">
    <source>
        <dbReference type="EMBL" id="PRY12489.1"/>
    </source>
</evidence>
<organism evidence="3 4">
    <name type="scientific">Kineococcus rhizosphaerae</name>
    <dbReference type="NCBI Taxonomy" id="559628"/>
    <lineage>
        <taxon>Bacteria</taxon>
        <taxon>Bacillati</taxon>
        <taxon>Actinomycetota</taxon>
        <taxon>Actinomycetes</taxon>
        <taxon>Kineosporiales</taxon>
        <taxon>Kineosporiaceae</taxon>
        <taxon>Kineococcus</taxon>
    </lineage>
</organism>
<evidence type="ECO:0000259" key="1">
    <source>
        <dbReference type="PROSITE" id="PS50112"/>
    </source>
</evidence>
<dbReference type="NCBIfam" id="TIGR00229">
    <property type="entry name" value="sensory_box"/>
    <property type="match status" value="1"/>
</dbReference>
<dbReference type="Pfam" id="PF00990">
    <property type="entry name" value="GGDEF"/>
    <property type="match status" value="1"/>
</dbReference>
<keyword evidence="4" id="KW-1185">Reference proteome</keyword>
<dbReference type="SMART" id="SM00267">
    <property type="entry name" value="GGDEF"/>
    <property type="match status" value="1"/>
</dbReference>
<dbReference type="PANTHER" id="PTHR44757:SF2">
    <property type="entry name" value="BIOFILM ARCHITECTURE MAINTENANCE PROTEIN MBAA"/>
    <property type="match status" value="1"/>
</dbReference>
<name>A0A2T0R035_9ACTN</name>
<protein>
    <submittedName>
        <fullName evidence="3">PAS domain S-box-containing protein/diguanylate cyclase (GGDEF)-like protein</fullName>
    </submittedName>
</protein>